<evidence type="ECO:0000256" key="1">
    <source>
        <dbReference type="ARBA" id="ARBA00006484"/>
    </source>
</evidence>
<comment type="similarity">
    <text evidence="1">Belongs to the short-chain dehydrogenases/reductases (SDR) family.</text>
</comment>
<keyword evidence="2" id="KW-0560">Oxidoreductase</keyword>
<proteinExistence type="inferred from homology"/>
<dbReference type="EMBL" id="CAFABA010000159">
    <property type="protein sequence ID" value="CAB4836238.1"/>
    <property type="molecule type" value="Genomic_DNA"/>
</dbReference>
<dbReference type="Pfam" id="PF00106">
    <property type="entry name" value="adh_short"/>
    <property type="match status" value="1"/>
</dbReference>
<organism evidence="4">
    <name type="scientific">freshwater metagenome</name>
    <dbReference type="NCBI Taxonomy" id="449393"/>
    <lineage>
        <taxon>unclassified sequences</taxon>
        <taxon>metagenomes</taxon>
        <taxon>ecological metagenomes</taxon>
    </lineage>
</organism>
<dbReference type="InterPro" id="IPR002347">
    <property type="entry name" value="SDR_fam"/>
</dbReference>
<feature type="domain" description="Ketoreductase" evidence="3">
    <location>
        <begin position="5"/>
        <end position="203"/>
    </location>
</feature>
<dbReference type="SUPFAM" id="SSF51735">
    <property type="entry name" value="NAD(P)-binding Rossmann-fold domains"/>
    <property type="match status" value="1"/>
</dbReference>
<dbReference type="GO" id="GO:0016616">
    <property type="term" value="F:oxidoreductase activity, acting on the CH-OH group of donors, NAD or NADP as acceptor"/>
    <property type="evidence" value="ECO:0007669"/>
    <property type="project" value="TreeGrafter"/>
</dbReference>
<dbReference type="InterPro" id="IPR036291">
    <property type="entry name" value="NAD(P)-bd_dom_sf"/>
</dbReference>
<dbReference type="PRINTS" id="PR00081">
    <property type="entry name" value="GDHRDH"/>
</dbReference>
<evidence type="ECO:0000313" key="6">
    <source>
        <dbReference type="EMBL" id="CAB4932703.1"/>
    </source>
</evidence>
<evidence type="ECO:0000313" key="4">
    <source>
        <dbReference type="EMBL" id="CAB4734651.1"/>
    </source>
</evidence>
<dbReference type="PRINTS" id="PR00080">
    <property type="entry name" value="SDRFAMILY"/>
</dbReference>
<gene>
    <name evidence="4" type="ORF">UFOPK2754_00734</name>
    <name evidence="5" type="ORF">UFOPK3139_02756</name>
    <name evidence="6" type="ORF">UFOPK3543_02755</name>
</gene>
<reference evidence="4" key="1">
    <citation type="submission" date="2020-05" db="EMBL/GenBank/DDBJ databases">
        <authorList>
            <person name="Chiriac C."/>
            <person name="Salcher M."/>
            <person name="Ghai R."/>
            <person name="Kavagutti S V."/>
        </authorList>
    </citation>
    <scope>NUCLEOTIDE SEQUENCE</scope>
</reference>
<sequence>MLEGKVAIVTGASRGIGAGIAAELAASGARVVCVARTLHEGDHRKLAGSLDTTVAALRDAGAEAHAIAADLASPDECARVVDEARSAFGPIDILVNNAALTWFAEIASMAVDKWMHSFAINVHAPMVLAQHALADMIPRHSGTIINISSGSARGPGRGPYPEPPVLRRGVLYGTEKAALERFSQGLAEELYPHGVTVAALSPSQVVLTPGVLVHASVYDRDDAQTEPASTMGRACVLLASQPLDAVTGRVCYSQQILQEFGWITDGRGAGIDSPGSGYSLL</sequence>
<name>A0A6J6SIE5_9ZZZZ</name>
<dbReference type="Gene3D" id="3.40.50.720">
    <property type="entry name" value="NAD(P)-binding Rossmann-like Domain"/>
    <property type="match status" value="1"/>
</dbReference>
<dbReference type="PANTHER" id="PTHR42760">
    <property type="entry name" value="SHORT-CHAIN DEHYDROGENASES/REDUCTASES FAMILY MEMBER"/>
    <property type="match status" value="1"/>
</dbReference>
<dbReference type="PANTHER" id="PTHR42760:SF133">
    <property type="entry name" value="3-OXOACYL-[ACYL-CARRIER-PROTEIN] REDUCTASE"/>
    <property type="match status" value="1"/>
</dbReference>
<dbReference type="AlphaFoldDB" id="A0A6J6SIE5"/>
<protein>
    <submittedName>
        <fullName evidence="4">Unannotated protein</fullName>
    </submittedName>
</protein>
<evidence type="ECO:0000256" key="2">
    <source>
        <dbReference type="ARBA" id="ARBA00023002"/>
    </source>
</evidence>
<evidence type="ECO:0000259" key="3">
    <source>
        <dbReference type="SMART" id="SM00822"/>
    </source>
</evidence>
<dbReference type="EMBL" id="CAEZYR010000018">
    <property type="protein sequence ID" value="CAB4734651.1"/>
    <property type="molecule type" value="Genomic_DNA"/>
</dbReference>
<dbReference type="SMART" id="SM00822">
    <property type="entry name" value="PKS_KR"/>
    <property type="match status" value="1"/>
</dbReference>
<accession>A0A6J6SIE5</accession>
<evidence type="ECO:0000313" key="5">
    <source>
        <dbReference type="EMBL" id="CAB4836238.1"/>
    </source>
</evidence>
<dbReference type="InterPro" id="IPR057326">
    <property type="entry name" value="KR_dom"/>
</dbReference>
<dbReference type="EMBL" id="CAFBMH010000153">
    <property type="protein sequence ID" value="CAB4932703.1"/>
    <property type="molecule type" value="Genomic_DNA"/>
</dbReference>